<dbReference type="Proteomes" id="UP000594468">
    <property type="component" value="Chromosome"/>
</dbReference>
<dbReference type="PANTHER" id="PTHR37816">
    <property type="entry name" value="YALI0E33011P"/>
    <property type="match status" value="1"/>
</dbReference>
<dbReference type="PANTHER" id="PTHR37816:SF1">
    <property type="entry name" value="TOXIN"/>
    <property type="match status" value="1"/>
</dbReference>
<dbReference type="KEGG" id="pmet:G4Y79_17060"/>
<keyword evidence="3" id="KW-1185">Reference proteome</keyword>
<accession>A0A7S8EE68</accession>
<dbReference type="Pfam" id="PF13521">
    <property type="entry name" value="AAA_28"/>
    <property type="match status" value="1"/>
</dbReference>
<evidence type="ECO:0000259" key="1">
    <source>
        <dbReference type="Pfam" id="PF13521"/>
    </source>
</evidence>
<dbReference type="InterPro" id="IPR052922">
    <property type="entry name" value="Cytidylate_Kinase-2"/>
</dbReference>
<dbReference type="Gene3D" id="3.40.50.300">
    <property type="entry name" value="P-loop containing nucleotide triphosphate hydrolases"/>
    <property type="match status" value="1"/>
</dbReference>
<proteinExistence type="predicted"/>
<gene>
    <name evidence="2" type="ORF">G4Y79_17060</name>
</gene>
<dbReference type="InterPro" id="IPR038727">
    <property type="entry name" value="NadR/Ttd14_AAA_dom"/>
</dbReference>
<dbReference type="EMBL" id="CP062983">
    <property type="protein sequence ID" value="QPC85234.1"/>
    <property type="molecule type" value="Genomic_DNA"/>
</dbReference>
<organism evidence="2 3">
    <name type="scientific">Phototrophicus methaneseepsis</name>
    <dbReference type="NCBI Taxonomy" id="2710758"/>
    <lineage>
        <taxon>Bacteria</taxon>
        <taxon>Bacillati</taxon>
        <taxon>Chloroflexota</taxon>
        <taxon>Candidatus Thermofontia</taxon>
        <taxon>Phototrophicales</taxon>
        <taxon>Phototrophicaceae</taxon>
        <taxon>Phototrophicus</taxon>
    </lineage>
</organism>
<reference evidence="2 3" key="1">
    <citation type="submission" date="2020-02" db="EMBL/GenBank/DDBJ databases">
        <authorList>
            <person name="Zheng R.K."/>
            <person name="Sun C.M."/>
        </authorList>
    </citation>
    <scope>NUCLEOTIDE SEQUENCE [LARGE SCALE GENOMIC DNA]</scope>
    <source>
        <strain evidence="3">rifampicinis</strain>
    </source>
</reference>
<name>A0A7S8EE68_9CHLR</name>
<sequence>MNTLDALGTRIVVVGTSGSGKSTLARQLADLTHSKYVEMDNLHWLPNWVERETDELRQLVQAEIACEEWVLDGNYSSCRDIVWPQAQTLIWLDYPLRLIMGRLLWRTLRRTLTQEKLWAAENRERLWPQFFSRDSLFLWALQSHQRRHQTYPTALMEPAHQHLNVLRFYHPRETKQWLDGLAQG</sequence>
<dbReference type="InterPro" id="IPR027417">
    <property type="entry name" value="P-loop_NTPase"/>
</dbReference>
<dbReference type="SUPFAM" id="SSF52540">
    <property type="entry name" value="P-loop containing nucleoside triphosphate hydrolases"/>
    <property type="match status" value="1"/>
</dbReference>
<evidence type="ECO:0000313" key="3">
    <source>
        <dbReference type="Proteomes" id="UP000594468"/>
    </source>
</evidence>
<protein>
    <submittedName>
        <fullName evidence="2">AAA family ATPase</fullName>
    </submittedName>
</protein>
<evidence type="ECO:0000313" key="2">
    <source>
        <dbReference type="EMBL" id="QPC85234.1"/>
    </source>
</evidence>
<feature type="domain" description="NadR/Ttd14 AAA" evidence="1">
    <location>
        <begin position="10"/>
        <end position="99"/>
    </location>
</feature>
<dbReference type="AlphaFoldDB" id="A0A7S8EE68"/>